<keyword evidence="1 2" id="KW-1015">Disulfide bond</keyword>
<evidence type="ECO:0000256" key="1">
    <source>
        <dbReference type="ARBA" id="ARBA00023157"/>
    </source>
</evidence>
<dbReference type="PROSITE" id="PS50026">
    <property type="entry name" value="EGF_3"/>
    <property type="match status" value="2"/>
</dbReference>
<dbReference type="PROSITE" id="PS01186">
    <property type="entry name" value="EGF_2"/>
    <property type="match status" value="1"/>
</dbReference>
<dbReference type="OrthoDB" id="6428332at2759"/>
<dbReference type="Gene3D" id="2.90.20.10">
    <property type="entry name" value="Plasmodium vivax P25 domain"/>
    <property type="match status" value="1"/>
</dbReference>
<feature type="chain" id="PRO_5001829677" evidence="4">
    <location>
        <begin position="20"/>
        <end position="492"/>
    </location>
</feature>
<keyword evidence="7" id="KW-1185">Reference proteome</keyword>
<proteinExistence type="predicted"/>
<dbReference type="InterPro" id="IPR000152">
    <property type="entry name" value="EGF-type_Asp/Asn_hydroxyl_site"/>
</dbReference>
<dbReference type="SUPFAM" id="SSF57196">
    <property type="entry name" value="EGF/Laminin"/>
    <property type="match status" value="2"/>
</dbReference>
<keyword evidence="3" id="KW-1133">Transmembrane helix</keyword>
<keyword evidence="3" id="KW-0812">Transmembrane</keyword>
<organism evidence="6 7">
    <name type="scientific">Stegodyphus mimosarum</name>
    <name type="common">African social velvet spider</name>
    <dbReference type="NCBI Taxonomy" id="407821"/>
    <lineage>
        <taxon>Eukaryota</taxon>
        <taxon>Metazoa</taxon>
        <taxon>Ecdysozoa</taxon>
        <taxon>Arthropoda</taxon>
        <taxon>Chelicerata</taxon>
        <taxon>Arachnida</taxon>
        <taxon>Araneae</taxon>
        <taxon>Araneomorphae</taxon>
        <taxon>Entelegynae</taxon>
        <taxon>Eresoidea</taxon>
        <taxon>Eresidae</taxon>
        <taxon>Stegodyphus</taxon>
    </lineage>
</organism>
<dbReference type="GO" id="GO:0005509">
    <property type="term" value="F:calcium ion binding"/>
    <property type="evidence" value="ECO:0007669"/>
    <property type="project" value="InterPro"/>
</dbReference>
<comment type="caution">
    <text evidence="2">Lacks conserved residue(s) required for the propagation of feature annotation.</text>
</comment>
<name>A0A087TJ67_STEMI</name>
<dbReference type="Proteomes" id="UP000054359">
    <property type="component" value="Unassembled WGS sequence"/>
</dbReference>
<feature type="disulfide bond" evidence="2">
    <location>
        <begin position="421"/>
        <end position="431"/>
    </location>
</feature>
<evidence type="ECO:0000256" key="2">
    <source>
        <dbReference type="PROSITE-ProRule" id="PRU00076"/>
    </source>
</evidence>
<protein>
    <submittedName>
        <fullName evidence="6">Tenascin-X</fullName>
    </submittedName>
</protein>
<dbReference type="InterPro" id="IPR000742">
    <property type="entry name" value="EGF"/>
</dbReference>
<evidence type="ECO:0000313" key="7">
    <source>
        <dbReference type="Proteomes" id="UP000054359"/>
    </source>
</evidence>
<dbReference type="Gene3D" id="2.10.25.10">
    <property type="entry name" value="Laminin"/>
    <property type="match status" value="1"/>
</dbReference>
<gene>
    <name evidence="6" type="ORF">X975_00474</name>
</gene>
<dbReference type="STRING" id="407821.A0A087TJ67"/>
<feature type="signal peptide" evidence="4">
    <location>
        <begin position="1"/>
        <end position="19"/>
    </location>
</feature>
<evidence type="ECO:0000256" key="4">
    <source>
        <dbReference type="SAM" id="SignalP"/>
    </source>
</evidence>
<dbReference type="InterPro" id="IPR001881">
    <property type="entry name" value="EGF-like_Ca-bd_dom"/>
</dbReference>
<evidence type="ECO:0000259" key="5">
    <source>
        <dbReference type="PROSITE" id="PS50026"/>
    </source>
</evidence>
<reference evidence="6 7" key="1">
    <citation type="submission" date="2013-11" db="EMBL/GenBank/DDBJ databases">
        <title>Genome sequencing of Stegodyphus mimosarum.</title>
        <authorList>
            <person name="Bechsgaard J."/>
        </authorList>
    </citation>
    <scope>NUCLEOTIDE SEQUENCE [LARGE SCALE GENOMIC DNA]</scope>
</reference>
<evidence type="ECO:0000256" key="3">
    <source>
        <dbReference type="SAM" id="Phobius"/>
    </source>
</evidence>
<feature type="non-terminal residue" evidence="6">
    <location>
        <position position="492"/>
    </location>
</feature>
<evidence type="ECO:0000313" key="6">
    <source>
        <dbReference type="EMBL" id="KFM65156.1"/>
    </source>
</evidence>
<keyword evidence="2" id="KW-0245">EGF-like domain</keyword>
<feature type="domain" description="EGF-like" evidence="5">
    <location>
        <begin position="418"/>
        <end position="452"/>
    </location>
</feature>
<feature type="disulfide bond" evidence="2">
    <location>
        <begin position="442"/>
        <end position="451"/>
    </location>
</feature>
<dbReference type="AlphaFoldDB" id="A0A087TJ67"/>
<dbReference type="SMART" id="SM00181">
    <property type="entry name" value="EGF"/>
    <property type="match status" value="6"/>
</dbReference>
<keyword evidence="3" id="KW-0472">Membrane</keyword>
<feature type="domain" description="EGF-like" evidence="5">
    <location>
        <begin position="372"/>
        <end position="409"/>
    </location>
</feature>
<dbReference type="PROSITE" id="PS00022">
    <property type="entry name" value="EGF_1"/>
    <property type="match status" value="1"/>
</dbReference>
<dbReference type="PROSITE" id="PS00010">
    <property type="entry name" value="ASX_HYDROXYL"/>
    <property type="match status" value="1"/>
</dbReference>
<dbReference type="EMBL" id="KK115452">
    <property type="protein sequence ID" value="KFM65156.1"/>
    <property type="molecule type" value="Genomic_DNA"/>
</dbReference>
<accession>A0A087TJ67</accession>
<sequence>MQTLKVLCVALLFATTCVSNIFTDLSRNLSSIQEILKQSSSEQLLEFQDVEQGTMMLQNSTQDNCDCGPRGKGCEYVEGRRKCICDNGYADDRGVCQKCTCEISGQICFYGWLDRHCRCPDGYSARYQRCERCDCGPNSDLCYFSSGEKRCGCVNGYEQRFGGCEICDCGMNSTTCDFDEKGYKKCRCEKGYSVMEGKCKECSCGDHGECTFNGIIKSCTCDKGYAVKNRKCEACDCGVNGDCIFDENGKKTCQCYVTFEEYNGICVLCPCKYGTGTCVPQQNGFQCICSEGYLNIDGKCVECNCRNGDCSIVDGKKVCTCYPENAIERGYCEACQCGGGIDCVFEQWGSDAKKKCFCPKGYMQDKDGLCSRVSQCQDDNKCPNSTVCVNTDEGYKCVCKQGFRPLRKNADPKDFGCEDICGLNNCLAGECEITGDHYHCRCQEGYAGTFCEVELDIYPKKKSLVAGFSVLATVIIMLLITTVFFARKIQVP</sequence>
<keyword evidence="4" id="KW-0732">Signal</keyword>
<feature type="transmembrane region" description="Helical" evidence="3">
    <location>
        <begin position="464"/>
        <end position="486"/>
    </location>
</feature>
<dbReference type="SMART" id="SM00179">
    <property type="entry name" value="EGF_CA"/>
    <property type="match status" value="3"/>
</dbReference>